<proteinExistence type="predicted"/>
<dbReference type="InterPro" id="IPR000424">
    <property type="entry name" value="Primosome_PriB/ssb"/>
</dbReference>
<evidence type="ECO:0000256" key="3">
    <source>
        <dbReference type="SAM" id="MobiDB-lite"/>
    </source>
</evidence>
<dbReference type="RefSeq" id="WP_163289997.1">
    <property type="nucleotide sequence ID" value="NZ_JAAGWY010000002.1"/>
</dbReference>
<dbReference type="AlphaFoldDB" id="A0A6L9XZ62"/>
<keyword evidence="1 2" id="KW-0238">DNA-binding</keyword>
<evidence type="ECO:0000313" key="4">
    <source>
        <dbReference type="EMBL" id="NEN06596.1"/>
    </source>
</evidence>
<evidence type="ECO:0000313" key="5">
    <source>
        <dbReference type="Proteomes" id="UP000474967"/>
    </source>
</evidence>
<reference evidence="4 5" key="1">
    <citation type="journal article" date="2014" name="J. Microbiol.">
        <title>Diaminobutyricibacter tongyongensis gen. nov., sp. nov. and Homoserinibacter gongjuensis gen. nov., sp. nov. belong to the family Microbacteriaceae.</title>
        <authorList>
            <person name="Kim S.J."/>
            <person name="Ahn J.H."/>
            <person name="Weon H.Y."/>
            <person name="Hamada M."/>
            <person name="Suzuki K."/>
            <person name="Kwon S.W."/>
        </authorList>
    </citation>
    <scope>NUCLEOTIDE SEQUENCE [LARGE SCALE GENOMIC DNA]</scope>
    <source>
        <strain evidence="4 5">NBRC 108724</strain>
    </source>
</reference>
<name>A0A6L9XZ62_9MICO</name>
<accession>A0A6L9XZ62</accession>
<sequence>MNDSLSTRGLVATVPNHIVTSEGLPITSFRLAAAQRKFNRSTQSWETSDTNWYTVTAFRQLALNIAACVAKGDRIVVSGRLSIRDWESGERSGTVVEIDADAVGHDLTWGTSTYSRTLKRSEPAESQPAAGSTDAITQTAWGEADQPAPPGGLLTASEELRSDEDTDSDTGADSGSDTGADSGAAAAADEDASLVLSLDDAEALTVGSGSAP</sequence>
<feature type="compositionally biased region" description="Acidic residues" evidence="3">
    <location>
        <begin position="161"/>
        <end position="170"/>
    </location>
</feature>
<dbReference type="SUPFAM" id="SSF50249">
    <property type="entry name" value="Nucleic acid-binding proteins"/>
    <property type="match status" value="1"/>
</dbReference>
<dbReference type="PROSITE" id="PS50935">
    <property type="entry name" value="SSB"/>
    <property type="match status" value="1"/>
</dbReference>
<dbReference type="Proteomes" id="UP000474967">
    <property type="component" value="Unassembled WGS sequence"/>
</dbReference>
<feature type="compositionally biased region" description="Low complexity" evidence="3">
    <location>
        <begin position="171"/>
        <end position="190"/>
    </location>
</feature>
<evidence type="ECO:0000256" key="2">
    <source>
        <dbReference type="PROSITE-ProRule" id="PRU00252"/>
    </source>
</evidence>
<feature type="region of interest" description="Disordered" evidence="3">
    <location>
        <begin position="114"/>
        <end position="133"/>
    </location>
</feature>
<keyword evidence="5" id="KW-1185">Reference proteome</keyword>
<dbReference type="EMBL" id="JAAGWY010000002">
    <property type="protein sequence ID" value="NEN06596.1"/>
    <property type="molecule type" value="Genomic_DNA"/>
</dbReference>
<organism evidence="4 5">
    <name type="scientific">Leifsonia tongyongensis</name>
    <dbReference type="NCBI Taxonomy" id="1268043"/>
    <lineage>
        <taxon>Bacteria</taxon>
        <taxon>Bacillati</taxon>
        <taxon>Actinomycetota</taxon>
        <taxon>Actinomycetes</taxon>
        <taxon>Micrococcales</taxon>
        <taxon>Microbacteriaceae</taxon>
        <taxon>Leifsonia</taxon>
    </lineage>
</organism>
<evidence type="ECO:0000256" key="1">
    <source>
        <dbReference type="ARBA" id="ARBA00023125"/>
    </source>
</evidence>
<dbReference type="Pfam" id="PF00436">
    <property type="entry name" value="SSB"/>
    <property type="match status" value="1"/>
</dbReference>
<dbReference type="GO" id="GO:0003697">
    <property type="term" value="F:single-stranded DNA binding"/>
    <property type="evidence" value="ECO:0007669"/>
    <property type="project" value="InterPro"/>
</dbReference>
<dbReference type="InterPro" id="IPR012340">
    <property type="entry name" value="NA-bd_OB-fold"/>
</dbReference>
<dbReference type="CDD" id="cd04496">
    <property type="entry name" value="SSB_OBF"/>
    <property type="match status" value="1"/>
</dbReference>
<protein>
    <submittedName>
        <fullName evidence="4">Single-stranded DNA-binding protein</fullName>
    </submittedName>
</protein>
<feature type="region of interest" description="Disordered" evidence="3">
    <location>
        <begin position="142"/>
        <end position="190"/>
    </location>
</feature>
<gene>
    <name evidence="4" type="ORF">G3T36_12030</name>
</gene>
<dbReference type="Gene3D" id="2.40.50.140">
    <property type="entry name" value="Nucleic acid-binding proteins"/>
    <property type="match status" value="1"/>
</dbReference>
<comment type="caution">
    <text evidence="4">The sequence shown here is derived from an EMBL/GenBank/DDBJ whole genome shotgun (WGS) entry which is preliminary data.</text>
</comment>